<name>A0A9W8NI56_9PEZI</name>
<feature type="region of interest" description="Disordered" evidence="1">
    <location>
        <begin position="213"/>
        <end position="232"/>
    </location>
</feature>
<evidence type="ECO:0000256" key="1">
    <source>
        <dbReference type="SAM" id="MobiDB-lite"/>
    </source>
</evidence>
<dbReference type="InterPro" id="IPR031348">
    <property type="entry name" value="PigL_N"/>
</dbReference>
<proteinExistence type="predicted"/>
<comment type="caution">
    <text evidence="3">The sequence shown here is derived from an EMBL/GenBank/DDBJ whole genome shotgun (WGS) entry which is preliminary data.</text>
</comment>
<protein>
    <recommendedName>
        <fullName evidence="2">Azaphilone pigments biosynthesis cluster protein L N-terminal domain-containing protein</fullName>
    </recommendedName>
</protein>
<sequence length="715" mass="80174">MADPLSIASGSLAVITATKQTVSIIYKFIRDCKEARADLGQITGELSELNLILELIKDEDASSTKDCLPSALQSQVQSMLASCTNSVQQIEKTLAKCRGKPGPLLWGLAEKEKVAGLKIQLEAFKSGLSLALETINLFVAAPFTRNPFAFDMLKHTTEMVRDNTVEIKRDTSEILNEIYKLRNQLPPGLPSGPDRVRLDQWLDNLTQYAETVVADQASDGMSDRVSDGMTDEMTDTDSILECAEEQGESDNTPDTSKQPHLPTAGQKFESTFTNEGSSKSASNLQGLFRKLFRENNEPAQSSIKTVVSSRPCNSNVIKFDYCETIKTWATMHKDLVLRFWSPRTGNLRTSLPVLRDDNDQPYSHMRGVKLPCSTTRIRFCDAQPDLIVIDADTWIELWDWGSGVRVPIARDLLYKERKSWTRFIPHSTILYSRTNSELILVDAVAPLNAQTIPFSAIMKGPYDSLRSRGYIVSSARFISENEIFILWSRKIASHDSSSRVEKSPQEPRTWEAYLVDLTSMDTSKSTLRVDAKYSDTVVKNSKVTARYAIPGDFTCIKHVSWDDTSRMLAVVGTVASHQEDLKKDGRGESIPGDFTRIKQVFWGGTNRMSAVAGSGGSRKAFILNLDTSVTLYQFDTRWCEMVPSHKYFITDCPAKKIVIARSLEDGHELGRIPNKWKWMPPASGTVPLMRQRNGDMEFSSWTVIPDELRTPRRTQ</sequence>
<feature type="region of interest" description="Disordered" evidence="1">
    <location>
        <begin position="244"/>
        <end position="280"/>
    </location>
</feature>
<organism evidence="3 4">
    <name type="scientific">Xylaria arbuscula</name>
    <dbReference type="NCBI Taxonomy" id="114810"/>
    <lineage>
        <taxon>Eukaryota</taxon>
        <taxon>Fungi</taxon>
        <taxon>Dikarya</taxon>
        <taxon>Ascomycota</taxon>
        <taxon>Pezizomycotina</taxon>
        <taxon>Sordariomycetes</taxon>
        <taxon>Xylariomycetidae</taxon>
        <taxon>Xylariales</taxon>
        <taxon>Xylariaceae</taxon>
        <taxon>Xylaria</taxon>
    </lineage>
</organism>
<evidence type="ECO:0000313" key="3">
    <source>
        <dbReference type="EMBL" id="KAJ3576742.1"/>
    </source>
</evidence>
<dbReference type="Pfam" id="PF17111">
    <property type="entry name" value="PigL_N"/>
    <property type="match status" value="1"/>
</dbReference>
<dbReference type="Proteomes" id="UP001148614">
    <property type="component" value="Unassembled WGS sequence"/>
</dbReference>
<keyword evidence="4" id="KW-1185">Reference proteome</keyword>
<dbReference type="AlphaFoldDB" id="A0A9W8NI56"/>
<evidence type="ECO:0000259" key="2">
    <source>
        <dbReference type="Pfam" id="PF17111"/>
    </source>
</evidence>
<evidence type="ECO:0000313" key="4">
    <source>
        <dbReference type="Proteomes" id="UP001148614"/>
    </source>
</evidence>
<feature type="compositionally biased region" description="Polar residues" evidence="1">
    <location>
        <begin position="249"/>
        <end position="258"/>
    </location>
</feature>
<gene>
    <name evidence="3" type="ORF">NPX13_g3598</name>
</gene>
<feature type="domain" description="Azaphilone pigments biosynthesis cluster protein L N-terminal" evidence="2">
    <location>
        <begin position="2"/>
        <end position="178"/>
    </location>
</feature>
<accession>A0A9W8NI56</accession>
<dbReference type="VEuPathDB" id="FungiDB:F4678DRAFT_471922"/>
<reference evidence="3" key="1">
    <citation type="submission" date="2022-07" db="EMBL/GenBank/DDBJ databases">
        <title>Genome Sequence of Xylaria arbuscula.</title>
        <authorList>
            <person name="Buettner E."/>
        </authorList>
    </citation>
    <scope>NUCLEOTIDE SEQUENCE</scope>
    <source>
        <strain evidence="3">VT107</strain>
    </source>
</reference>
<feature type="compositionally biased region" description="Polar residues" evidence="1">
    <location>
        <begin position="268"/>
        <end position="280"/>
    </location>
</feature>
<dbReference type="EMBL" id="JANPWZ010000458">
    <property type="protein sequence ID" value="KAJ3576742.1"/>
    <property type="molecule type" value="Genomic_DNA"/>
</dbReference>